<proteinExistence type="inferred from homology"/>
<sequence>MSESNAFTKQVENIEVMQVLNSSTDGSVTFELKSGGDEEENKFVKDVEKEVFDRVFYNIPIEVKNPCPIEKTFLEYRYSMKEISKSLYKKVIEAGNGSDIYLDDCIVNYDYSMFLEGSEGPFDSSILNNSIGCINVSIGIEPLPGCRLALSTMKKGEEAIFWISHELMFGKLGCPPRVPPKADILFQAKIKSVSESEKSSNQNLERELKNLLKGAAKKSLIAAEHYKFGDYQSAIGIYRKWINILDGSPIKNCDEEEALSKVLIKLYNNVIVCYNKINKPEKACIMIRYLEKLISIRDQPRMLLEKGKSNMMLQHYEEARRCFNLVRKCCPNFPKLIEAFEELDKQEELSKQHEAILDELSFDIDVKSNGLERNELNFISRLDFPAKSSGTFNVHGFDQKFPSFAIFQLHSFYYNMSLSFTPNITEPHETGTNIGLILKSHNSTITLHIWNDNNDTVSCMAALVIYNRTTPIPGGCPKSQPMLTLRETEDFVIVETTIAEVSPKEHDKRGSVRCLRNSTKPLHYFTNYIYLERMNFNHETYFNGIKSMIFDVNPPKSYRATQNFSPFHRYFEKVPGTGIIFNSFVVDRKGRTGFYIPKMTDSCLNNIWNSHCNNISLLKQSIGFVLVMFSLVMTFNLLMPDIIEAGLNGMFIGSFFMIAFLESRHVTMTKFDIFMTTIFSGLISSALFATISLRYRVGRYLSKLLFSNITIALIMELFFNEITSIYLQFGLAFFFSLALGIFRISFSVFLGGFALINGLSYLSKCGNIHRIFVDNFHALFSAYNTKDHIWSLYRRKFINSKIFLNWLDYSLITVYVVGAVMLTIRKEIYSRNIESHNELLIRCGGDVDEYNRNVARYRRNRCLIGIPNSSSARHRFRIISPCRRHHYRSNIIHERSPLISHWLASDESEDDVFESPISNSRFMQTLPPDSRERIEAIQNFHDDR</sequence>
<keyword evidence="5" id="KW-1133">Transmembrane helix</keyword>
<feature type="domain" description="PPIase FKBP-type" evidence="6">
    <location>
        <begin position="104"/>
        <end position="194"/>
    </location>
</feature>
<keyword evidence="3" id="KW-0802">TPR repeat</keyword>
<dbReference type="InterPro" id="IPR042282">
    <property type="entry name" value="FKBP6/shu"/>
</dbReference>
<evidence type="ECO:0000313" key="7">
    <source>
        <dbReference type="EMBL" id="CRK99073.1"/>
    </source>
</evidence>
<keyword evidence="2" id="KW-0677">Repeat</keyword>
<reference evidence="7 8" key="1">
    <citation type="submission" date="2015-04" db="EMBL/GenBank/DDBJ databases">
        <authorList>
            <person name="Syromyatnikov M.Y."/>
            <person name="Popov V.N."/>
        </authorList>
    </citation>
    <scope>NUCLEOTIDE SEQUENCE [LARGE SCALE GENOMIC DNA]</scope>
</reference>
<dbReference type="PROSITE" id="PS50059">
    <property type="entry name" value="FKBP_PPIASE"/>
    <property type="match status" value="1"/>
</dbReference>
<evidence type="ECO:0000313" key="8">
    <source>
        <dbReference type="Proteomes" id="UP000183832"/>
    </source>
</evidence>
<dbReference type="PANTHER" id="PTHR46674:SF1">
    <property type="entry name" value="INACTIVE PEPTIDYL-PROLYL CIS-TRANS ISOMERASE FKBP6"/>
    <property type="match status" value="1"/>
</dbReference>
<dbReference type="OrthoDB" id="8116123at2759"/>
<evidence type="ECO:0000256" key="3">
    <source>
        <dbReference type="ARBA" id="ARBA00022803"/>
    </source>
</evidence>
<dbReference type="Gene3D" id="1.25.40.10">
    <property type="entry name" value="Tetratricopeptide repeat domain"/>
    <property type="match status" value="1"/>
</dbReference>
<protein>
    <recommendedName>
        <fullName evidence="4">peptidylprolyl isomerase</fullName>
        <ecNumber evidence="4">5.2.1.8</ecNumber>
    </recommendedName>
</protein>
<keyword evidence="8" id="KW-1185">Reference proteome</keyword>
<dbReference type="GO" id="GO:0005737">
    <property type="term" value="C:cytoplasm"/>
    <property type="evidence" value="ECO:0007669"/>
    <property type="project" value="TreeGrafter"/>
</dbReference>
<dbReference type="PANTHER" id="PTHR46674">
    <property type="entry name" value="INACTIVE PEPTIDYL-PROLYL CIS-TRANS ISOMERASE FKBP6"/>
    <property type="match status" value="1"/>
</dbReference>
<dbReference type="InterPro" id="IPR046357">
    <property type="entry name" value="PPIase_dom_sf"/>
</dbReference>
<dbReference type="InterPro" id="IPR001179">
    <property type="entry name" value="PPIase_FKBP_dom"/>
</dbReference>
<evidence type="ECO:0000256" key="4">
    <source>
        <dbReference type="PROSITE-ProRule" id="PRU00277"/>
    </source>
</evidence>
<dbReference type="EMBL" id="CVRI01000048">
    <property type="protein sequence ID" value="CRK99073.1"/>
    <property type="molecule type" value="Genomic_DNA"/>
</dbReference>
<feature type="transmembrane region" description="Helical" evidence="5">
    <location>
        <begin position="700"/>
        <end position="719"/>
    </location>
</feature>
<organism evidence="7 8">
    <name type="scientific">Clunio marinus</name>
    <dbReference type="NCBI Taxonomy" id="568069"/>
    <lineage>
        <taxon>Eukaryota</taxon>
        <taxon>Metazoa</taxon>
        <taxon>Ecdysozoa</taxon>
        <taxon>Arthropoda</taxon>
        <taxon>Hexapoda</taxon>
        <taxon>Insecta</taxon>
        <taxon>Pterygota</taxon>
        <taxon>Neoptera</taxon>
        <taxon>Endopterygota</taxon>
        <taxon>Diptera</taxon>
        <taxon>Nematocera</taxon>
        <taxon>Chironomoidea</taxon>
        <taxon>Chironomidae</taxon>
        <taxon>Clunio</taxon>
    </lineage>
</organism>
<feature type="transmembrane region" description="Helical" evidence="5">
    <location>
        <begin position="621"/>
        <end position="638"/>
    </location>
</feature>
<dbReference type="Gene3D" id="3.10.50.40">
    <property type="match status" value="1"/>
</dbReference>
<keyword evidence="4" id="KW-0413">Isomerase</keyword>
<feature type="transmembrane region" description="Helical" evidence="5">
    <location>
        <begin position="802"/>
        <end position="824"/>
    </location>
</feature>
<dbReference type="AlphaFoldDB" id="A0A1J1IKU1"/>
<comment type="catalytic activity">
    <reaction evidence="4">
        <text>[protein]-peptidylproline (omega=180) = [protein]-peptidylproline (omega=0)</text>
        <dbReference type="Rhea" id="RHEA:16237"/>
        <dbReference type="Rhea" id="RHEA-COMP:10747"/>
        <dbReference type="Rhea" id="RHEA-COMP:10748"/>
        <dbReference type="ChEBI" id="CHEBI:83833"/>
        <dbReference type="ChEBI" id="CHEBI:83834"/>
        <dbReference type="EC" id="5.2.1.8"/>
    </reaction>
</comment>
<dbReference type="Pfam" id="PF25992">
    <property type="entry name" value="Ig_TM7SF3_N"/>
    <property type="match status" value="1"/>
</dbReference>
<gene>
    <name evidence="7" type="ORF">CLUMA_CG012146</name>
</gene>
<keyword evidence="4" id="KW-0697">Rotamase</keyword>
<name>A0A1J1IKU1_9DIPT</name>
<evidence type="ECO:0000256" key="1">
    <source>
        <dbReference type="ARBA" id="ARBA00009648"/>
    </source>
</evidence>
<comment type="similarity">
    <text evidence="1">Belongs to the FKBP6 family.</text>
</comment>
<dbReference type="GO" id="GO:0034587">
    <property type="term" value="P:piRNA processing"/>
    <property type="evidence" value="ECO:0007669"/>
    <property type="project" value="TreeGrafter"/>
</dbReference>
<dbReference type="GO" id="GO:0051879">
    <property type="term" value="F:Hsp90 protein binding"/>
    <property type="evidence" value="ECO:0007669"/>
    <property type="project" value="TreeGrafter"/>
</dbReference>
<dbReference type="InterPro" id="IPR011990">
    <property type="entry name" value="TPR-like_helical_dom_sf"/>
</dbReference>
<accession>A0A1J1IKU1</accession>
<keyword evidence="5" id="KW-0472">Membrane</keyword>
<feature type="transmembrane region" description="Helical" evidence="5">
    <location>
        <begin position="725"/>
        <end position="756"/>
    </location>
</feature>
<dbReference type="GO" id="GO:0007283">
    <property type="term" value="P:spermatogenesis"/>
    <property type="evidence" value="ECO:0007669"/>
    <property type="project" value="TreeGrafter"/>
</dbReference>
<evidence type="ECO:0000259" key="6">
    <source>
        <dbReference type="PROSITE" id="PS50059"/>
    </source>
</evidence>
<dbReference type="STRING" id="568069.A0A1J1IKU1"/>
<feature type="transmembrane region" description="Helical" evidence="5">
    <location>
        <begin position="645"/>
        <end position="661"/>
    </location>
</feature>
<dbReference type="Pfam" id="PF00254">
    <property type="entry name" value="FKBP_C"/>
    <property type="match status" value="1"/>
</dbReference>
<dbReference type="GO" id="GO:0003755">
    <property type="term" value="F:peptidyl-prolyl cis-trans isomerase activity"/>
    <property type="evidence" value="ECO:0007669"/>
    <property type="project" value="UniProtKB-KW"/>
</dbReference>
<dbReference type="SUPFAM" id="SSF54534">
    <property type="entry name" value="FKBP-like"/>
    <property type="match status" value="1"/>
</dbReference>
<dbReference type="EC" id="5.2.1.8" evidence="4"/>
<feature type="transmembrane region" description="Helical" evidence="5">
    <location>
        <begin position="673"/>
        <end position="693"/>
    </location>
</feature>
<dbReference type="Proteomes" id="UP000183832">
    <property type="component" value="Unassembled WGS sequence"/>
</dbReference>
<evidence type="ECO:0000256" key="2">
    <source>
        <dbReference type="ARBA" id="ARBA00022737"/>
    </source>
</evidence>
<dbReference type="SUPFAM" id="SSF48452">
    <property type="entry name" value="TPR-like"/>
    <property type="match status" value="1"/>
</dbReference>
<keyword evidence="5" id="KW-0812">Transmembrane</keyword>
<evidence type="ECO:0000256" key="5">
    <source>
        <dbReference type="SAM" id="Phobius"/>
    </source>
</evidence>